<dbReference type="OMA" id="CKRQSVL"/>
<name>A0A8T2RW40_CERRI</name>
<accession>A0A8T2RW40</accession>
<proteinExistence type="predicted"/>
<evidence type="ECO:0000256" key="2">
    <source>
        <dbReference type="SAM" id="MobiDB-lite"/>
    </source>
</evidence>
<dbReference type="PROSITE" id="PS50176">
    <property type="entry name" value="ARM_REPEAT"/>
    <property type="match status" value="1"/>
</dbReference>
<dbReference type="Gene3D" id="1.25.10.10">
    <property type="entry name" value="Leucine-rich Repeat Variant"/>
    <property type="match status" value="3"/>
</dbReference>
<dbReference type="InterPro" id="IPR036537">
    <property type="entry name" value="Adaptor_Cbl_N_dom_sf"/>
</dbReference>
<protein>
    <recommendedName>
        <fullName evidence="3">DUF7792 domain-containing protein</fullName>
    </recommendedName>
</protein>
<feature type="domain" description="DUF7792" evidence="3">
    <location>
        <begin position="7"/>
        <end position="126"/>
    </location>
</feature>
<feature type="region of interest" description="Disordered" evidence="2">
    <location>
        <begin position="303"/>
        <end position="332"/>
    </location>
</feature>
<dbReference type="OrthoDB" id="1683831at2759"/>
<dbReference type="InterPro" id="IPR011989">
    <property type="entry name" value="ARM-like"/>
</dbReference>
<dbReference type="SUPFAM" id="SSF48371">
    <property type="entry name" value="ARM repeat"/>
    <property type="match status" value="1"/>
</dbReference>
<dbReference type="InterPro" id="IPR000225">
    <property type="entry name" value="Armadillo"/>
</dbReference>
<gene>
    <name evidence="4" type="ORF">KP509_24G078900</name>
</gene>
<dbReference type="GO" id="GO:0007166">
    <property type="term" value="P:cell surface receptor signaling pathway"/>
    <property type="evidence" value="ECO:0007669"/>
    <property type="project" value="InterPro"/>
</dbReference>
<dbReference type="Proteomes" id="UP000825935">
    <property type="component" value="Chromosome 24"/>
</dbReference>
<feature type="compositionally biased region" description="Polar residues" evidence="2">
    <location>
        <begin position="303"/>
        <end position="318"/>
    </location>
</feature>
<dbReference type="PANTHER" id="PTHR46168:SF1">
    <property type="entry name" value="ARMADILLO REPEAT ONLY 4"/>
    <property type="match status" value="1"/>
</dbReference>
<dbReference type="Pfam" id="PF00514">
    <property type="entry name" value="Arm"/>
    <property type="match status" value="2"/>
</dbReference>
<dbReference type="CDD" id="cd21037">
    <property type="entry name" value="MLKL_NTD"/>
    <property type="match status" value="1"/>
</dbReference>
<evidence type="ECO:0000256" key="1">
    <source>
        <dbReference type="PROSITE-ProRule" id="PRU00259"/>
    </source>
</evidence>
<dbReference type="InterPro" id="IPR059179">
    <property type="entry name" value="MLKL-like_MCAfunc"/>
</dbReference>
<dbReference type="AlphaFoldDB" id="A0A8T2RW40"/>
<organism evidence="4 5">
    <name type="scientific">Ceratopteris richardii</name>
    <name type="common">Triangle waterfern</name>
    <dbReference type="NCBI Taxonomy" id="49495"/>
    <lineage>
        <taxon>Eukaryota</taxon>
        <taxon>Viridiplantae</taxon>
        <taxon>Streptophyta</taxon>
        <taxon>Embryophyta</taxon>
        <taxon>Tracheophyta</taxon>
        <taxon>Polypodiopsida</taxon>
        <taxon>Polypodiidae</taxon>
        <taxon>Polypodiales</taxon>
        <taxon>Pteridineae</taxon>
        <taxon>Pteridaceae</taxon>
        <taxon>Parkerioideae</taxon>
        <taxon>Ceratopteris</taxon>
    </lineage>
</organism>
<dbReference type="Pfam" id="PF25055">
    <property type="entry name" value="DUF7792"/>
    <property type="match status" value="1"/>
</dbReference>
<keyword evidence="5" id="KW-1185">Reference proteome</keyword>
<comment type="caution">
    <text evidence="4">The sequence shown here is derived from an EMBL/GenBank/DDBJ whole genome shotgun (WGS) entry which is preliminary data.</text>
</comment>
<dbReference type="SMART" id="SM00185">
    <property type="entry name" value="ARM"/>
    <property type="match status" value="6"/>
</dbReference>
<dbReference type="InterPro" id="IPR056694">
    <property type="entry name" value="DUF7792"/>
</dbReference>
<evidence type="ECO:0000259" key="3">
    <source>
        <dbReference type="Pfam" id="PF25055"/>
    </source>
</evidence>
<evidence type="ECO:0000313" key="5">
    <source>
        <dbReference type="Proteomes" id="UP000825935"/>
    </source>
</evidence>
<dbReference type="InterPro" id="IPR016024">
    <property type="entry name" value="ARM-type_fold"/>
</dbReference>
<dbReference type="PANTHER" id="PTHR46168">
    <property type="entry name" value="ARMADILLO REPEAT ONLY 4"/>
    <property type="match status" value="1"/>
</dbReference>
<dbReference type="EMBL" id="CM035429">
    <property type="protein sequence ID" value="KAH7300799.1"/>
    <property type="molecule type" value="Genomic_DNA"/>
</dbReference>
<sequence length="654" mass="72476">MDSRVEELVREPILLTEAVRKAIEEVDSHKQYCAELDDKLEKLVNLIRTYVRLFSHGSGSLYDHPARRIMLELSKSLEKALVLVKKCKRSSVLRRVMNMISLSDFRKVNSALEGAIGDVTWLLNASAHRLNGKRGGMEGLPPIASTDPMLAWVWCQVALVHGGNPAEKEEGASYLASLASDNDRNRKIITEEGGVPPLLRLLKEGTSVSGRIAAANAIGVLAVDTQRVQHIYDCGACPVFVHILQDGPMKVQAKIAWLIGKMLARAPEAQDAFATESIIRPLVSLLVFETMDSNPTHKTLRSITMHNLSRGSPTSMSPSGEGKAGRTPMKSVRSVKLDDRWDAQSINSELNSDRPCGSPDVFAATKETKRLPIRHSRGFSDSYYFQGISSRELLRKERDNEDPETKHDLKVQVTFALWKLAENNVDSCRKIADTKALICLAKLIESEKDGDIVRNSVMTVMEIAAAAERSVELRRSAFKTTLPAAKAVVDQLLRMIEEGDWDLRLPCLRAVGCLSRTFPARETKVIGPLVHQLSHTELGIAGEAAQALQKFAQTDNFLHLEHSKAIVDAGALPHLVRLVSSEDKDVQMPALMLLCYLSMNAGNNEVFRETATLKVLKGLLRTSVCQIQAVNEILPAAMQHLELYQSARHSFRKY</sequence>
<dbReference type="Gene3D" id="1.20.930.20">
    <property type="entry name" value="Adaptor protein Cbl, N-terminal domain"/>
    <property type="match status" value="1"/>
</dbReference>
<feature type="repeat" description="ARM" evidence="1">
    <location>
        <begin position="570"/>
        <end position="612"/>
    </location>
</feature>
<evidence type="ECO:0000313" key="4">
    <source>
        <dbReference type="EMBL" id="KAH7300799.1"/>
    </source>
</evidence>
<reference evidence="4" key="1">
    <citation type="submission" date="2021-08" db="EMBL/GenBank/DDBJ databases">
        <title>WGS assembly of Ceratopteris richardii.</title>
        <authorList>
            <person name="Marchant D.B."/>
            <person name="Chen G."/>
            <person name="Jenkins J."/>
            <person name="Shu S."/>
            <person name="Leebens-Mack J."/>
            <person name="Grimwood J."/>
            <person name="Schmutz J."/>
            <person name="Soltis P."/>
            <person name="Soltis D."/>
            <person name="Chen Z.-H."/>
        </authorList>
    </citation>
    <scope>NUCLEOTIDE SEQUENCE</scope>
    <source>
        <strain evidence="4">Whitten #5841</strain>
        <tissue evidence="4">Leaf</tissue>
    </source>
</reference>